<proteinExistence type="predicted"/>
<evidence type="ECO:0000313" key="2">
    <source>
        <dbReference type="Proteomes" id="UP001596220"/>
    </source>
</evidence>
<reference evidence="2" key="1">
    <citation type="journal article" date="2019" name="Int. J. Syst. Evol. Microbiol.">
        <title>The Global Catalogue of Microorganisms (GCM) 10K type strain sequencing project: providing services to taxonomists for standard genome sequencing and annotation.</title>
        <authorList>
            <consortium name="The Broad Institute Genomics Platform"/>
            <consortium name="The Broad Institute Genome Sequencing Center for Infectious Disease"/>
            <person name="Wu L."/>
            <person name="Ma J."/>
        </authorList>
    </citation>
    <scope>NUCLEOTIDE SEQUENCE [LARGE SCALE GENOMIC DNA]</scope>
    <source>
        <strain evidence="2">CGMCC 4.7246</strain>
    </source>
</reference>
<dbReference type="InterPro" id="IPR016181">
    <property type="entry name" value="Acyl_CoA_acyltransferase"/>
</dbReference>
<dbReference type="SUPFAM" id="SSF55729">
    <property type="entry name" value="Acyl-CoA N-acyltransferases (Nat)"/>
    <property type="match status" value="1"/>
</dbReference>
<name>A0ABW1NZU6_9PSEU</name>
<dbReference type="Proteomes" id="UP001596220">
    <property type="component" value="Unassembled WGS sequence"/>
</dbReference>
<protein>
    <submittedName>
        <fullName evidence="1">N-acetyltransferase</fullName>
    </submittedName>
</protein>
<keyword evidence="2" id="KW-1185">Reference proteome</keyword>
<evidence type="ECO:0000313" key="1">
    <source>
        <dbReference type="EMBL" id="MFC6088900.1"/>
    </source>
</evidence>
<accession>A0ABW1NZU6</accession>
<comment type="caution">
    <text evidence="1">The sequence shown here is derived from an EMBL/GenBank/DDBJ whole genome shotgun (WGS) entry which is preliminary data.</text>
</comment>
<gene>
    <name evidence="1" type="ORF">ACFP3R_06405</name>
</gene>
<dbReference type="Gene3D" id="3.40.630.30">
    <property type="match status" value="1"/>
</dbReference>
<dbReference type="EMBL" id="JBHSQO010000004">
    <property type="protein sequence ID" value="MFC6088900.1"/>
    <property type="molecule type" value="Genomic_DNA"/>
</dbReference>
<sequence>MTWLPADFAHPTRVDLDAEHHLRPIRESDVDIDHPAVMGSRERLWSLYGEAWGWPPATMTREQDRVDLARHEREQDAHESFNYALFDADETALLGCVYIDPADDADALISWWVVDEHVGTDLERALDAFVPRWIAREWPFAEPRYGI</sequence>
<organism evidence="1 2">
    <name type="scientific">Saccharothrix lopnurensis</name>
    <dbReference type="NCBI Taxonomy" id="1670621"/>
    <lineage>
        <taxon>Bacteria</taxon>
        <taxon>Bacillati</taxon>
        <taxon>Actinomycetota</taxon>
        <taxon>Actinomycetes</taxon>
        <taxon>Pseudonocardiales</taxon>
        <taxon>Pseudonocardiaceae</taxon>
        <taxon>Saccharothrix</taxon>
    </lineage>
</organism>
<dbReference type="RefSeq" id="WP_380633747.1">
    <property type="nucleotide sequence ID" value="NZ_JBHSQO010000004.1"/>
</dbReference>